<dbReference type="AlphaFoldDB" id="Q5NZF0"/>
<proteinExistence type="predicted"/>
<dbReference type="HOGENOM" id="CLU_150003_1_0_4"/>
<organism evidence="2 3">
    <name type="scientific">Aromatoleum aromaticum (strain DSM 19018 / LMG 30748 / EbN1)</name>
    <name type="common">Azoarcus sp. (strain EbN1)</name>
    <dbReference type="NCBI Taxonomy" id="76114"/>
    <lineage>
        <taxon>Bacteria</taxon>
        <taxon>Pseudomonadati</taxon>
        <taxon>Pseudomonadota</taxon>
        <taxon>Betaproteobacteria</taxon>
        <taxon>Rhodocyclales</taxon>
        <taxon>Rhodocyclaceae</taxon>
        <taxon>Aromatoleum</taxon>
    </lineage>
</organism>
<feature type="domain" description="DUF5615" evidence="1">
    <location>
        <begin position="1"/>
        <end position="100"/>
    </location>
</feature>
<evidence type="ECO:0000313" key="3">
    <source>
        <dbReference type="Proteomes" id="UP000006552"/>
    </source>
</evidence>
<dbReference type="InterPro" id="IPR041049">
    <property type="entry name" value="DUF5615"/>
</dbReference>
<sequence length="115" mass="12669">MKLLVDMNLSPRWIGVLGDAGFEAVHWTSLGAKNAPDSEIMAYAKAADYVVLTHDLDFGAILAATHGEKPSVVQIRAEDVSPDAIGEQIIVALRQMTSELRRRRGFSALRSLRRH</sequence>
<dbReference type="RefSeq" id="WP_011239224.1">
    <property type="nucleotide sequence ID" value="NC_006513.1"/>
</dbReference>
<reference evidence="2 3" key="1">
    <citation type="journal article" date="2005" name="Arch. Microbiol.">
        <title>The genome sequence of an anaerobic aromatic-degrading denitrifying bacterium, strain EbN1.</title>
        <authorList>
            <person name="Rabus R."/>
            <person name="Kube M."/>
            <person name="Heider J."/>
            <person name="Beck A."/>
            <person name="Heitmann K."/>
            <person name="Widdel F."/>
            <person name="Reinhardt R."/>
        </authorList>
    </citation>
    <scope>NUCLEOTIDE SEQUENCE [LARGE SCALE GENOMIC DNA]</scope>
    <source>
        <strain evidence="2 3">EbN1</strain>
    </source>
</reference>
<keyword evidence="3" id="KW-1185">Reference proteome</keyword>
<dbReference type="OrthoDB" id="334367at2"/>
<dbReference type="KEGG" id="eba:ebB212"/>
<dbReference type="eggNOG" id="COG4634">
    <property type="taxonomic scope" value="Bacteria"/>
</dbReference>
<accession>Q5NZF0</accession>
<name>Q5NZF0_AROAE</name>
<evidence type="ECO:0000259" key="1">
    <source>
        <dbReference type="Pfam" id="PF18480"/>
    </source>
</evidence>
<dbReference type="Pfam" id="PF18480">
    <property type="entry name" value="DUF5615"/>
    <property type="match status" value="1"/>
</dbReference>
<gene>
    <name evidence="2" type="ORF">ebB212</name>
</gene>
<evidence type="ECO:0000313" key="2">
    <source>
        <dbReference type="EMBL" id="CAI09564.1"/>
    </source>
</evidence>
<dbReference type="EMBL" id="CR555306">
    <property type="protein sequence ID" value="CAI09564.1"/>
    <property type="molecule type" value="Genomic_DNA"/>
</dbReference>
<dbReference type="STRING" id="76114.ebB212"/>
<protein>
    <recommendedName>
        <fullName evidence="1">DUF5615 domain-containing protein</fullName>
    </recommendedName>
</protein>
<dbReference type="Proteomes" id="UP000006552">
    <property type="component" value="Chromosome"/>
</dbReference>